<evidence type="ECO:0000256" key="1">
    <source>
        <dbReference type="SAM" id="MobiDB-lite"/>
    </source>
</evidence>
<reference evidence="2" key="1">
    <citation type="submission" date="2025-08" db="UniProtKB">
        <authorList>
            <consortium name="Ensembl"/>
        </authorList>
    </citation>
    <scope>IDENTIFICATION</scope>
</reference>
<dbReference type="Gene3D" id="1.20.5.340">
    <property type="match status" value="1"/>
</dbReference>
<organism evidence="2 3">
    <name type="scientific">Labrus bergylta</name>
    <name type="common">ballan wrasse</name>
    <dbReference type="NCBI Taxonomy" id="56723"/>
    <lineage>
        <taxon>Eukaryota</taxon>
        <taxon>Metazoa</taxon>
        <taxon>Chordata</taxon>
        <taxon>Craniata</taxon>
        <taxon>Vertebrata</taxon>
        <taxon>Euteleostomi</taxon>
        <taxon>Actinopterygii</taxon>
        <taxon>Neopterygii</taxon>
        <taxon>Teleostei</taxon>
        <taxon>Neoteleostei</taxon>
        <taxon>Acanthomorphata</taxon>
        <taxon>Eupercaria</taxon>
        <taxon>Labriformes</taxon>
        <taxon>Labridae</taxon>
        <taxon>Labrus</taxon>
    </lineage>
</organism>
<feature type="region of interest" description="Disordered" evidence="1">
    <location>
        <begin position="23"/>
        <end position="64"/>
    </location>
</feature>
<feature type="compositionally biased region" description="Basic and acidic residues" evidence="1">
    <location>
        <begin position="28"/>
        <end position="64"/>
    </location>
</feature>
<protein>
    <submittedName>
        <fullName evidence="2">Uncharacterized protein</fullName>
    </submittedName>
</protein>
<reference evidence="2" key="2">
    <citation type="submission" date="2025-09" db="UniProtKB">
        <authorList>
            <consortium name="Ensembl"/>
        </authorList>
    </citation>
    <scope>IDENTIFICATION</scope>
</reference>
<dbReference type="GeneTree" id="ENSGT00940000167924"/>
<evidence type="ECO:0000313" key="3">
    <source>
        <dbReference type="Proteomes" id="UP000261660"/>
    </source>
</evidence>
<evidence type="ECO:0000313" key="2">
    <source>
        <dbReference type="Ensembl" id="ENSLBEP00000027024.1"/>
    </source>
</evidence>
<name>A0A3Q3G605_9LABR</name>
<dbReference type="STRING" id="56723.ENSLBEP00000027024"/>
<accession>A0A3Q3G605</accession>
<dbReference type="Proteomes" id="UP000261660">
    <property type="component" value="Unplaced"/>
</dbReference>
<dbReference type="AlphaFoldDB" id="A0A3Q3G605"/>
<dbReference type="SUPFAM" id="SSF57997">
    <property type="entry name" value="Tropomyosin"/>
    <property type="match status" value="1"/>
</dbReference>
<sequence length="85" mass="9588">MSGGLNSIDAVKKKIKVLQEQAEEAEERAEKLQSEVDKEKRSREEVHTPVERGAQRGEPGRAQDRLTTALQKLDEVEKSADESER</sequence>
<keyword evidence="3" id="KW-1185">Reference proteome</keyword>
<dbReference type="InParanoid" id="A0A3Q3G605"/>
<proteinExistence type="predicted"/>
<dbReference type="Ensembl" id="ENSLBET00000028325.1">
    <property type="protein sequence ID" value="ENSLBEP00000027024.1"/>
    <property type="gene ID" value="ENSLBEG00000020530.1"/>
</dbReference>